<dbReference type="RefSeq" id="WP_176817795.1">
    <property type="nucleotide sequence ID" value="NZ_JABXWP010000005.1"/>
</dbReference>
<accession>A0A7Y7QEV8</accession>
<dbReference type="EMBL" id="JABXWP010000005">
    <property type="protein sequence ID" value="NVO87841.1"/>
    <property type="molecule type" value="Genomic_DNA"/>
</dbReference>
<feature type="signal peptide" evidence="1">
    <location>
        <begin position="1"/>
        <end position="27"/>
    </location>
</feature>
<gene>
    <name evidence="2" type="ORF">HWN39_04920</name>
</gene>
<evidence type="ECO:0000313" key="3">
    <source>
        <dbReference type="Proteomes" id="UP000542889"/>
    </source>
</evidence>
<dbReference type="AlphaFoldDB" id="A0A7Y7QEV8"/>
<protein>
    <submittedName>
        <fullName evidence="2">Uncharacterized protein</fullName>
    </submittedName>
</protein>
<organism evidence="2 3">
    <name type="scientific">Lacticaseibacillus rhamnosus</name>
    <name type="common">Lactobacillus rhamnosus</name>
    <dbReference type="NCBI Taxonomy" id="47715"/>
    <lineage>
        <taxon>Bacteria</taxon>
        <taxon>Bacillati</taxon>
        <taxon>Bacillota</taxon>
        <taxon>Bacilli</taxon>
        <taxon>Lactobacillales</taxon>
        <taxon>Lactobacillaceae</taxon>
        <taxon>Lacticaseibacillus</taxon>
    </lineage>
</organism>
<evidence type="ECO:0000256" key="1">
    <source>
        <dbReference type="SAM" id="SignalP"/>
    </source>
</evidence>
<reference evidence="2 3" key="1">
    <citation type="submission" date="2020-06" db="EMBL/GenBank/DDBJ databases">
        <title>Lactobacillus rhamnosus QC,genome.</title>
        <authorList>
            <person name="Yi H."/>
            <person name="Jin M."/>
        </authorList>
    </citation>
    <scope>NUCLEOTIDE SEQUENCE [LARGE SCALE GENOMIC DNA]</scope>
    <source>
        <strain evidence="2 3">QC</strain>
    </source>
</reference>
<proteinExistence type="predicted"/>
<dbReference type="Proteomes" id="UP000542889">
    <property type="component" value="Unassembled WGS sequence"/>
</dbReference>
<comment type="caution">
    <text evidence="2">The sequence shown here is derived from an EMBL/GenBank/DDBJ whole genome shotgun (WGS) entry which is preliminary data.</text>
</comment>
<sequence>MFKKGIAVLIASLGLCMAIIPSTHVSANNHTDTGWSFWLGNGQRNSYTDARAKTDASYAYIYNAQTSKTGVNAWVQYANGKECGSPKTRALPGNARKIWNNAFENEGYRRTYIRLAIEQDRNLWVDLYAEGVWSPDSV</sequence>
<evidence type="ECO:0000313" key="2">
    <source>
        <dbReference type="EMBL" id="NVO87841.1"/>
    </source>
</evidence>
<name>A0A7Y7QEV8_LACRH</name>
<feature type="chain" id="PRO_5030737514" evidence="1">
    <location>
        <begin position="28"/>
        <end position="138"/>
    </location>
</feature>
<keyword evidence="1" id="KW-0732">Signal</keyword>